<dbReference type="SUPFAM" id="SSF46689">
    <property type="entry name" value="Homeodomain-like"/>
    <property type="match status" value="2"/>
</dbReference>
<dbReference type="PROSITE" id="PS01124">
    <property type="entry name" value="HTH_ARAC_FAMILY_2"/>
    <property type="match status" value="1"/>
</dbReference>
<dbReference type="InterPro" id="IPR018062">
    <property type="entry name" value="HTH_AraC-typ_CS"/>
</dbReference>
<evidence type="ECO:0000256" key="3">
    <source>
        <dbReference type="ARBA" id="ARBA00023163"/>
    </source>
</evidence>
<evidence type="ECO:0000256" key="2">
    <source>
        <dbReference type="ARBA" id="ARBA00023125"/>
    </source>
</evidence>
<keyword evidence="4" id="KW-1133">Transmembrane helix</keyword>
<dbReference type="SMART" id="SM00342">
    <property type="entry name" value="HTH_ARAC"/>
    <property type="match status" value="1"/>
</dbReference>
<dbReference type="GO" id="GO:0043565">
    <property type="term" value="F:sequence-specific DNA binding"/>
    <property type="evidence" value="ECO:0007669"/>
    <property type="project" value="InterPro"/>
</dbReference>
<evidence type="ECO:0000256" key="4">
    <source>
        <dbReference type="SAM" id="Phobius"/>
    </source>
</evidence>
<sequence>MPPLPFKVNSLFVKSMISFVAIIVLLASFNFLSFAFFKTTIEREIIQNNRVSLEHAADRYEKHLAIIKNLLFKLYQNESVVSFGRQLTAKDPAQVNYLKPADMIEQLRRDVGNPFLYLDNILVYFNAAAYAVDKNGTGDADRLFSQFYVSEPYDLPYWKGQLTLPYTSELHPSRLFSIVAPDKTSKRLLPMSVKLPGYNYLVVGLLDADRLFETFYGKEGPGFAIVHAGGGVLFDSAHAESPAIPALPGDTQGYVVNDNIYTFYLKSPESGLTYTTSVPYASIAAQIHKLRLTLIALSVLAVAIAAAASVVFSRKIGRPVKQIIDSLKQRSPEAVRSSIYEFTLINEISRELIQERNDIHDDLLNKTSLLTDFGYMSKLKKIATASGEWKEPLERLLPFRIVLFQFHFRNAPLETAHVSADALTYAARECVDLMLSGPFEFSRTIQTESNQLVSIVYGEALERGLEHALGLLKTIFDHDTGHYLVTASVSSAFPAGADFNQAYMQTLDRVKQARLLGEMQLLWEDAPPSGHFVFTAEQEQEFYVNMQEGNGAAGGQLIGRMLEFMHKKEAFRAQFRVFALSVTAKIVKIAEKAKVEPGKIEQLSAMLGELEECLSYDDYTRFFDRFVPLAADAVKRKREEKDPVVEFFVGYLESHYNEDLSLDSVADRMNMSSNYLSAYIKEKTGTNFSDHLNSVRIREAKFMLVRTPLSVQDIGEKIGYRNVTSFIRMFKKITGLTPGDYRKRSALES</sequence>
<feature type="transmembrane region" description="Helical" evidence="4">
    <location>
        <begin position="12"/>
        <end position="37"/>
    </location>
</feature>
<dbReference type="Proteomes" id="UP000282311">
    <property type="component" value="Unassembled WGS sequence"/>
</dbReference>
<gene>
    <name evidence="6" type="ORF">D7M11_28125</name>
</gene>
<dbReference type="OrthoDB" id="2647723at2"/>
<keyword evidence="4" id="KW-0812">Transmembrane</keyword>
<dbReference type="PROSITE" id="PS00041">
    <property type="entry name" value="HTH_ARAC_FAMILY_1"/>
    <property type="match status" value="1"/>
</dbReference>
<evidence type="ECO:0000259" key="5">
    <source>
        <dbReference type="PROSITE" id="PS01124"/>
    </source>
</evidence>
<dbReference type="PANTHER" id="PTHR43280">
    <property type="entry name" value="ARAC-FAMILY TRANSCRIPTIONAL REGULATOR"/>
    <property type="match status" value="1"/>
</dbReference>
<dbReference type="Pfam" id="PF12833">
    <property type="entry name" value="HTH_18"/>
    <property type="match status" value="1"/>
</dbReference>
<feature type="transmembrane region" description="Helical" evidence="4">
    <location>
        <begin position="292"/>
        <end position="312"/>
    </location>
</feature>
<comment type="caution">
    <text evidence="6">The sequence shown here is derived from an EMBL/GenBank/DDBJ whole genome shotgun (WGS) entry which is preliminary data.</text>
</comment>
<name>A0A3B0BLS1_9BACL</name>
<keyword evidence="4" id="KW-0472">Membrane</keyword>
<dbReference type="PRINTS" id="PR00032">
    <property type="entry name" value="HTHARAC"/>
</dbReference>
<dbReference type="InterPro" id="IPR018060">
    <property type="entry name" value="HTH_AraC"/>
</dbReference>
<dbReference type="PANTHER" id="PTHR43280:SF28">
    <property type="entry name" value="HTH-TYPE TRANSCRIPTIONAL ACTIVATOR RHAS"/>
    <property type="match status" value="1"/>
</dbReference>
<dbReference type="AlphaFoldDB" id="A0A3B0BLS1"/>
<accession>A0A3B0BLS1</accession>
<evidence type="ECO:0000256" key="1">
    <source>
        <dbReference type="ARBA" id="ARBA00023015"/>
    </source>
</evidence>
<dbReference type="InterPro" id="IPR009057">
    <property type="entry name" value="Homeodomain-like_sf"/>
</dbReference>
<dbReference type="GO" id="GO:0003700">
    <property type="term" value="F:DNA-binding transcription factor activity"/>
    <property type="evidence" value="ECO:0007669"/>
    <property type="project" value="InterPro"/>
</dbReference>
<dbReference type="Gene3D" id="1.10.10.60">
    <property type="entry name" value="Homeodomain-like"/>
    <property type="match status" value="2"/>
</dbReference>
<evidence type="ECO:0000313" key="7">
    <source>
        <dbReference type="Proteomes" id="UP000282311"/>
    </source>
</evidence>
<keyword evidence="1" id="KW-0805">Transcription regulation</keyword>
<dbReference type="RefSeq" id="WP_120750594.1">
    <property type="nucleotide sequence ID" value="NZ_RBAH01000026.1"/>
</dbReference>
<evidence type="ECO:0000313" key="6">
    <source>
        <dbReference type="EMBL" id="RKN73018.1"/>
    </source>
</evidence>
<feature type="domain" description="HTH araC/xylS-type" evidence="5">
    <location>
        <begin position="646"/>
        <end position="744"/>
    </location>
</feature>
<keyword evidence="3" id="KW-0804">Transcription</keyword>
<keyword evidence="2" id="KW-0238">DNA-binding</keyword>
<reference evidence="6 7" key="1">
    <citation type="journal article" date="2007" name="Int. J. Syst. Evol. Microbiol.">
        <title>Paenibacillus ginsengarvi sp. nov., isolated from soil from ginseng cultivation.</title>
        <authorList>
            <person name="Yoon M.H."/>
            <person name="Ten L.N."/>
            <person name="Im W.T."/>
        </authorList>
    </citation>
    <scope>NUCLEOTIDE SEQUENCE [LARGE SCALE GENOMIC DNA]</scope>
    <source>
        <strain evidence="6 7">KCTC 13059</strain>
    </source>
</reference>
<proteinExistence type="predicted"/>
<keyword evidence="7" id="KW-1185">Reference proteome</keyword>
<dbReference type="EMBL" id="RBAH01000026">
    <property type="protein sequence ID" value="RKN73018.1"/>
    <property type="molecule type" value="Genomic_DNA"/>
</dbReference>
<protein>
    <submittedName>
        <fullName evidence="6">Helix-turn-helix domain-containing protein</fullName>
    </submittedName>
</protein>
<organism evidence="6 7">
    <name type="scientific">Paenibacillus ginsengarvi</name>
    <dbReference type="NCBI Taxonomy" id="400777"/>
    <lineage>
        <taxon>Bacteria</taxon>
        <taxon>Bacillati</taxon>
        <taxon>Bacillota</taxon>
        <taxon>Bacilli</taxon>
        <taxon>Bacillales</taxon>
        <taxon>Paenibacillaceae</taxon>
        <taxon>Paenibacillus</taxon>
    </lineage>
</organism>
<dbReference type="InterPro" id="IPR020449">
    <property type="entry name" value="Tscrpt_reg_AraC-type_HTH"/>
</dbReference>